<name>A0A7D5ZZV3_PSEPU</name>
<evidence type="ECO:0000256" key="5">
    <source>
        <dbReference type="ARBA" id="ARBA00023002"/>
    </source>
</evidence>
<gene>
    <name evidence="7" type="ORF">H0H12_19255</name>
</gene>
<dbReference type="GO" id="GO:0016491">
    <property type="term" value="F:oxidoreductase activity"/>
    <property type="evidence" value="ECO:0007669"/>
    <property type="project" value="UniProtKB-KW"/>
</dbReference>
<proteinExistence type="predicted"/>
<dbReference type="PANTHER" id="PTHR48467:SF1">
    <property type="entry name" value="GLUTAMATE SYNTHASE 1 [NADH], CHLOROPLASTIC-LIKE"/>
    <property type="match status" value="1"/>
</dbReference>
<evidence type="ECO:0000256" key="4">
    <source>
        <dbReference type="ARBA" id="ARBA00022857"/>
    </source>
</evidence>
<sequence length="423" mass="44861">MNPAILKVAIVGSGPAGCYSAQFCRKKWPTAEITIFEQLPVPYGLVRYGIAADHQGAKAVIDQFDRLFQRERVGFMGNVAVGRDIPLSSLSEAFDVVIIATGLAADVIPEVVSGLPGYIVGAGAVLKAVNGHPDLHETLLDGTHIKPLGQRLALIGNGNVAIDVIRVLCKPIADFAGSDIDDTRLASLRGEGIASIEVLGRSPVSAAKFDYSMLHELMELPGIHLGVTGLEADAEACKAAVLIRSRLQQQSERPNPGDICVNFHFAAQILTATPEGAALELEIGHANSGRSTLCVDQVITAIGFNHAPSSLASSDLSALGNVFLAGWVNQQGKGAVAANRKDAKSVVDSIAGFLERDELVVNSPGVGSLSMLARLDVVDYAAWQEIERYEVSRAKPGRCRAKMTDVNEMLEIADRTSRTAHVA</sequence>
<dbReference type="Pfam" id="PF07992">
    <property type="entry name" value="Pyr_redox_2"/>
    <property type="match status" value="1"/>
</dbReference>
<evidence type="ECO:0000256" key="1">
    <source>
        <dbReference type="ARBA" id="ARBA00001974"/>
    </source>
</evidence>
<organism evidence="7 8">
    <name type="scientific">Pseudomonas putida</name>
    <name type="common">Arthrobacter siderocapsulatus</name>
    <dbReference type="NCBI Taxonomy" id="303"/>
    <lineage>
        <taxon>Bacteria</taxon>
        <taxon>Pseudomonadati</taxon>
        <taxon>Pseudomonadota</taxon>
        <taxon>Gammaproteobacteria</taxon>
        <taxon>Pseudomonadales</taxon>
        <taxon>Pseudomonadaceae</taxon>
        <taxon>Pseudomonas</taxon>
    </lineage>
</organism>
<accession>A0A7D5ZZV3</accession>
<dbReference type="EMBL" id="CP059052">
    <property type="protein sequence ID" value="QLJ12582.1"/>
    <property type="molecule type" value="Genomic_DNA"/>
</dbReference>
<keyword evidence="2" id="KW-0285">Flavoprotein</keyword>
<feature type="domain" description="FAD/NAD(P)-binding" evidence="6">
    <location>
        <begin position="7"/>
        <end position="169"/>
    </location>
</feature>
<reference evidence="7 8" key="1">
    <citation type="journal article" date="2009" name="Mikrobiologiia">
        <title>[Phenanthren biodegradation and interaction of Pseudomonas putida BS3701 and Burkholderia sp.BS3702 in plant rhizosphere].</title>
        <authorList>
            <person name="Ovchinnikova A.A."/>
            <person name="Vetrova A.A."/>
            <person name="Filonov A.E."/>
            <person name="Boronin A.M."/>
        </authorList>
    </citation>
    <scope>NUCLEOTIDE SEQUENCE [LARGE SCALE GENOMIC DNA]</scope>
    <source>
        <strain evidence="7 8">BS3701</strain>
    </source>
</reference>
<keyword evidence="4" id="KW-0521">NADP</keyword>
<dbReference type="PRINTS" id="PR00419">
    <property type="entry name" value="ADXRDTASE"/>
</dbReference>
<dbReference type="Proteomes" id="UP000510934">
    <property type="component" value="Chromosome"/>
</dbReference>
<evidence type="ECO:0000259" key="6">
    <source>
        <dbReference type="Pfam" id="PF07992"/>
    </source>
</evidence>
<dbReference type="InterPro" id="IPR055275">
    <property type="entry name" value="Ferredox_Rdtase"/>
</dbReference>
<evidence type="ECO:0000313" key="8">
    <source>
        <dbReference type="Proteomes" id="UP000510934"/>
    </source>
</evidence>
<dbReference type="Gene3D" id="3.40.50.720">
    <property type="entry name" value="NAD(P)-binding Rossmann-like Domain"/>
    <property type="match status" value="2"/>
</dbReference>
<keyword evidence="3" id="KW-0274">FAD</keyword>
<comment type="cofactor">
    <cofactor evidence="1">
        <name>FAD</name>
        <dbReference type="ChEBI" id="CHEBI:57692"/>
    </cofactor>
</comment>
<dbReference type="PANTHER" id="PTHR48467">
    <property type="entry name" value="GLUTAMATE SYNTHASE 1 [NADH], CHLOROPLASTIC-LIKE"/>
    <property type="match status" value="1"/>
</dbReference>
<evidence type="ECO:0000256" key="3">
    <source>
        <dbReference type="ARBA" id="ARBA00022827"/>
    </source>
</evidence>
<dbReference type="AlphaFoldDB" id="A0A7D5ZZV3"/>
<dbReference type="SUPFAM" id="SSF51971">
    <property type="entry name" value="Nucleotide-binding domain"/>
    <property type="match status" value="1"/>
</dbReference>
<dbReference type="RefSeq" id="WP_180688444.1">
    <property type="nucleotide sequence ID" value="NZ_CP059052.1"/>
</dbReference>
<evidence type="ECO:0000313" key="7">
    <source>
        <dbReference type="EMBL" id="QLJ12582.1"/>
    </source>
</evidence>
<protein>
    <submittedName>
        <fullName evidence="7">FAD-dependent oxidoreductase</fullName>
    </submittedName>
</protein>
<dbReference type="InterPro" id="IPR023753">
    <property type="entry name" value="FAD/NAD-binding_dom"/>
</dbReference>
<evidence type="ECO:0000256" key="2">
    <source>
        <dbReference type="ARBA" id="ARBA00022630"/>
    </source>
</evidence>
<keyword evidence="5" id="KW-0560">Oxidoreductase</keyword>